<organism evidence="9 10">
    <name type="scientific">Jiulongibacter sediminis</name>
    <dbReference type="NCBI Taxonomy" id="1605367"/>
    <lineage>
        <taxon>Bacteria</taxon>
        <taxon>Pseudomonadati</taxon>
        <taxon>Bacteroidota</taxon>
        <taxon>Cytophagia</taxon>
        <taxon>Cytophagales</taxon>
        <taxon>Leadbetterellaceae</taxon>
        <taxon>Jiulongibacter</taxon>
    </lineage>
</organism>
<dbReference type="RefSeq" id="WP_055148481.1">
    <property type="nucleotide sequence ID" value="NZ_JXSZ01000009.1"/>
</dbReference>
<dbReference type="PROSITE" id="PS51892">
    <property type="entry name" value="SUBTILASE"/>
    <property type="match status" value="1"/>
</dbReference>
<dbReference type="GO" id="GO:0004252">
    <property type="term" value="F:serine-type endopeptidase activity"/>
    <property type="evidence" value="ECO:0007669"/>
    <property type="project" value="UniProtKB-UniRule"/>
</dbReference>
<comment type="caution">
    <text evidence="9">The sequence shown here is derived from an EMBL/GenBank/DDBJ whole genome shotgun (WGS) entry which is preliminary data.</text>
</comment>
<feature type="chain" id="PRO_5006136166" evidence="7">
    <location>
        <begin position="20"/>
        <end position="530"/>
    </location>
</feature>
<dbReference type="InterPro" id="IPR017308">
    <property type="entry name" value="Pept_S8_subtilisin_bacteroid"/>
</dbReference>
<dbReference type="PANTHER" id="PTHR43399:SF4">
    <property type="entry name" value="CELL WALL-ASSOCIATED PROTEASE"/>
    <property type="match status" value="1"/>
</dbReference>
<feature type="signal peptide" evidence="7">
    <location>
        <begin position="1"/>
        <end position="19"/>
    </location>
</feature>
<evidence type="ECO:0000256" key="6">
    <source>
        <dbReference type="RuleBase" id="RU003355"/>
    </source>
</evidence>
<feature type="active site" description="Charge relay system" evidence="5">
    <location>
        <position position="283"/>
    </location>
</feature>
<dbReference type="Gene3D" id="3.40.50.200">
    <property type="entry name" value="Peptidase S8/S53 domain"/>
    <property type="match status" value="2"/>
</dbReference>
<dbReference type="PRINTS" id="PR00723">
    <property type="entry name" value="SUBTILISIN"/>
</dbReference>
<comment type="similarity">
    <text evidence="1 5 6">Belongs to the peptidase S8 family.</text>
</comment>
<dbReference type="InterPro" id="IPR036852">
    <property type="entry name" value="Peptidase_S8/S53_dom_sf"/>
</dbReference>
<dbReference type="STRING" id="1605367.AFM12_11895"/>
<name>A0A0P7BSK5_9BACT</name>
<dbReference type="InterPro" id="IPR034080">
    <property type="entry name" value="Protease_P7-like_dom"/>
</dbReference>
<feature type="domain" description="Peptidase S8/S53" evidence="8">
    <location>
        <begin position="58"/>
        <end position="490"/>
    </location>
</feature>
<dbReference type="EMBL" id="LGTQ01000009">
    <property type="protein sequence ID" value="KPM47923.1"/>
    <property type="molecule type" value="Genomic_DNA"/>
</dbReference>
<dbReference type="InterPro" id="IPR023827">
    <property type="entry name" value="Peptidase_S8_Asp-AS"/>
</dbReference>
<evidence type="ECO:0000256" key="5">
    <source>
        <dbReference type="PROSITE-ProRule" id="PRU01240"/>
    </source>
</evidence>
<feature type="active site" description="Charge relay system" evidence="5">
    <location>
        <position position="65"/>
    </location>
</feature>
<keyword evidence="7" id="KW-0732">Signal</keyword>
<dbReference type="PROSITE" id="PS00138">
    <property type="entry name" value="SUBTILASE_SER"/>
    <property type="match status" value="1"/>
</dbReference>
<dbReference type="InterPro" id="IPR000209">
    <property type="entry name" value="Peptidase_S8/S53_dom"/>
</dbReference>
<evidence type="ECO:0000256" key="4">
    <source>
        <dbReference type="ARBA" id="ARBA00022825"/>
    </source>
</evidence>
<evidence type="ECO:0000256" key="1">
    <source>
        <dbReference type="ARBA" id="ARBA00011073"/>
    </source>
</evidence>
<protein>
    <submittedName>
        <fullName evidence="9">Peptidase S8</fullName>
    </submittedName>
</protein>
<dbReference type="GO" id="GO:0006508">
    <property type="term" value="P:proteolysis"/>
    <property type="evidence" value="ECO:0007669"/>
    <property type="project" value="UniProtKB-KW"/>
</dbReference>
<dbReference type="CDD" id="cd07483">
    <property type="entry name" value="Peptidases_S8_Subtilisin_Novo-like"/>
    <property type="match status" value="1"/>
</dbReference>
<dbReference type="PROSITE" id="PS00136">
    <property type="entry name" value="SUBTILASE_ASP"/>
    <property type="match status" value="1"/>
</dbReference>
<proteinExistence type="inferred from homology"/>
<dbReference type="PATRIC" id="fig|1605367.3.peg.3781"/>
<dbReference type="AlphaFoldDB" id="A0A0P7BSK5"/>
<accession>A0A0P7BSK5</accession>
<keyword evidence="3 5" id="KW-0378">Hydrolase</keyword>
<dbReference type="OrthoDB" id="9798386at2"/>
<evidence type="ECO:0000256" key="2">
    <source>
        <dbReference type="ARBA" id="ARBA00022670"/>
    </source>
</evidence>
<dbReference type="InterPro" id="IPR023828">
    <property type="entry name" value="Peptidase_S8_Ser-AS"/>
</dbReference>
<keyword evidence="10" id="KW-1185">Reference proteome</keyword>
<dbReference type="InterPro" id="IPR022398">
    <property type="entry name" value="Peptidase_S8_His-AS"/>
</dbReference>
<feature type="active site" description="Charge relay system" evidence="5">
    <location>
        <position position="452"/>
    </location>
</feature>
<reference evidence="9 10" key="1">
    <citation type="submission" date="2015-07" db="EMBL/GenBank/DDBJ databases">
        <title>The draft genome sequence of Leadbetterella sp. JN14-9.</title>
        <authorList>
            <person name="Liu Y."/>
            <person name="Du J."/>
            <person name="Shao Z."/>
        </authorList>
    </citation>
    <scope>NUCLEOTIDE SEQUENCE [LARGE SCALE GENOMIC DNA]</scope>
    <source>
        <strain evidence="9 10">JN14-9</strain>
    </source>
</reference>
<evidence type="ECO:0000256" key="3">
    <source>
        <dbReference type="ARBA" id="ARBA00022801"/>
    </source>
</evidence>
<dbReference type="SUPFAM" id="SSF52743">
    <property type="entry name" value="Subtilisin-like"/>
    <property type="match status" value="1"/>
</dbReference>
<keyword evidence="2 5" id="KW-0645">Protease</keyword>
<gene>
    <name evidence="9" type="ORF">AFM12_11895</name>
</gene>
<dbReference type="InterPro" id="IPR051048">
    <property type="entry name" value="Peptidase_S8/S53_subtilisin"/>
</dbReference>
<dbReference type="PANTHER" id="PTHR43399">
    <property type="entry name" value="SUBTILISIN-RELATED"/>
    <property type="match status" value="1"/>
</dbReference>
<evidence type="ECO:0000259" key="8">
    <source>
        <dbReference type="Pfam" id="PF00082"/>
    </source>
</evidence>
<sequence length="530" mass="58800">MHKLILSLATIVLSLNISAQELQSKFNWHNLDYEQDGVRGMSVERAYKELLQGRKSETVIVGVIDSGVDIEHEDLKDHIWVNRDEIPDNGIDDDNNGFIDDMNGWDFIGGPDGQDVKQEQLESARLMVKYDQLFGEKPKKRKIKKYKEEYAEYLKIKGEIEEKKQEAAQYLPMYEGLLTNFTSSEDLLKEYLETESLSKEAVEAIKEADADIKIRQAKKYWLYLVDQGASKAAIQEGIDHFKGQLNYNYNPDFNPRAIVGDNPEKLQYAKYGNNEVIGPRAMHGTHVSGIIAADRANEKGVKGVADNVEIMVVRTVPDGDERDKDVANAIRYAADNGAQIVNMSFGKPYSPEKNWVDDAVKYAESKGVLLIAAAGNDNADIDIHRHYPTKFYKDGGEANNWITVGALSYKEGDEMVATFSNYGDESVDVFAPGVAIYSTVPGSKYEEKQGTSMAAPAVTGVAALLKSYFPTLTAGQLKQIILESSDKFNNQQVQLPGGGDTVAFGELSTSAGVVNAYKAVKLAMELTRKQ</sequence>
<dbReference type="PROSITE" id="PS00137">
    <property type="entry name" value="SUBTILASE_HIS"/>
    <property type="match status" value="1"/>
</dbReference>
<dbReference type="InterPro" id="IPR015500">
    <property type="entry name" value="Peptidase_S8_subtilisin-rel"/>
</dbReference>
<keyword evidence="4 5" id="KW-0720">Serine protease</keyword>
<dbReference type="Proteomes" id="UP000050454">
    <property type="component" value="Unassembled WGS sequence"/>
</dbReference>
<evidence type="ECO:0000256" key="7">
    <source>
        <dbReference type="SAM" id="SignalP"/>
    </source>
</evidence>
<dbReference type="PIRSF" id="PIRSF037892">
    <property type="entry name" value="Subtilisin_rel_SRU_0565"/>
    <property type="match status" value="1"/>
</dbReference>
<evidence type="ECO:0000313" key="9">
    <source>
        <dbReference type="EMBL" id="KPM47923.1"/>
    </source>
</evidence>
<evidence type="ECO:0000313" key="10">
    <source>
        <dbReference type="Proteomes" id="UP000050454"/>
    </source>
</evidence>
<dbReference type="Pfam" id="PF00082">
    <property type="entry name" value="Peptidase_S8"/>
    <property type="match status" value="1"/>
</dbReference>